<keyword evidence="6 8" id="KW-0408">Iron</keyword>
<dbReference type="EMBL" id="ML738394">
    <property type="protein sequence ID" value="KAE8307936.1"/>
    <property type="molecule type" value="Genomic_DNA"/>
</dbReference>
<keyword evidence="4 8" id="KW-0479">Metal-binding</keyword>
<dbReference type="AlphaFoldDB" id="A0A5N6VIE9"/>
<comment type="similarity">
    <text evidence="2 9">Belongs to the cytochrome P450 family.</text>
</comment>
<dbReference type="PANTHER" id="PTHR46300">
    <property type="entry name" value="P450, PUTATIVE (EUROFUNG)-RELATED-RELATED"/>
    <property type="match status" value="1"/>
</dbReference>
<comment type="cofactor">
    <cofactor evidence="1 8">
        <name>heme</name>
        <dbReference type="ChEBI" id="CHEBI:30413"/>
    </cofactor>
</comment>
<feature type="binding site" description="axial binding residue" evidence="8">
    <location>
        <position position="423"/>
    </location>
    <ligand>
        <name>heme</name>
        <dbReference type="ChEBI" id="CHEBI:30413"/>
    </ligand>
    <ligandPart>
        <name>Fe</name>
        <dbReference type="ChEBI" id="CHEBI:18248"/>
    </ligandPart>
</feature>
<keyword evidence="5 9" id="KW-0560">Oxidoreductase</keyword>
<sequence length="508" mass="57279">MDLTLHLALFLCFWACYLRFAEQWQQQRSPLPPGPTPLPIIGNILQFKRKEAIWETISQWSDQYGPIMSFKVASRTIIVLSTHQAVRDVLEKTPVNSSRPRFIRVNENLTRSMMPIFLPISNKWKAIHRVQLSLVNSRSAKGIASVQLLTAKQHLFNMLENANYVIADHINRFTSNVVSTVLFGTNIGSVSQTKSNGKFGLADQFIASICVEHALVDLFPMLEYIPGVARLGASKGNAWFESIKQQYTEDIQRAIKSPTWSMIKAAHRQKLGDMSEDAFRMWNVEMEFALGMTSSMMIANLVAMAVLHSHEFRLIQSEIDRVVGTERLPTSDDLAHLPRLHAFVKEGIRVASIVPFSVPHAAMEENEYMGYRIPIDAIILPNQWHINREPKHFEDAASFKPQRWIDNPDLPAPAVFGYGIRICPGRQTAHNGLLIIMAHMAWGFDFNHEGGAQDGPNVLETLIMKLPTSSIRYSCRSSGHRDLIQREWLASDVDPSSILNNLGSSLGL</sequence>
<dbReference type="InterPro" id="IPR036396">
    <property type="entry name" value="Cyt_P450_sf"/>
</dbReference>
<organism evidence="11 12">
    <name type="scientific">Aspergillus transmontanensis</name>
    <dbReference type="NCBI Taxonomy" id="1034304"/>
    <lineage>
        <taxon>Eukaryota</taxon>
        <taxon>Fungi</taxon>
        <taxon>Dikarya</taxon>
        <taxon>Ascomycota</taxon>
        <taxon>Pezizomycotina</taxon>
        <taxon>Eurotiomycetes</taxon>
        <taxon>Eurotiomycetidae</taxon>
        <taxon>Eurotiales</taxon>
        <taxon>Aspergillaceae</taxon>
        <taxon>Aspergillus</taxon>
        <taxon>Aspergillus subgen. Circumdati</taxon>
    </lineage>
</organism>
<dbReference type="Gene3D" id="1.10.630.10">
    <property type="entry name" value="Cytochrome P450"/>
    <property type="match status" value="1"/>
</dbReference>
<evidence type="ECO:0000256" key="3">
    <source>
        <dbReference type="ARBA" id="ARBA00022617"/>
    </source>
</evidence>
<evidence type="ECO:0000256" key="1">
    <source>
        <dbReference type="ARBA" id="ARBA00001971"/>
    </source>
</evidence>
<gene>
    <name evidence="11" type="ORF">BDV41DRAFT_583964</name>
</gene>
<accession>A0A5N6VIE9</accession>
<proteinExistence type="inferred from homology"/>
<dbReference type="InterPro" id="IPR017972">
    <property type="entry name" value="Cyt_P450_CS"/>
</dbReference>
<dbReference type="GO" id="GO:0005506">
    <property type="term" value="F:iron ion binding"/>
    <property type="evidence" value="ECO:0007669"/>
    <property type="project" value="InterPro"/>
</dbReference>
<keyword evidence="3 8" id="KW-0349">Heme</keyword>
<reference evidence="12" key="1">
    <citation type="submission" date="2019-04" db="EMBL/GenBank/DDBJ databases">
        <title>Friends and foes A comparative genomics studyof 23 Aspergillus species from section Flavi.</title>
        <authorList>
            <consortium name="DOE Joint Genome Institute"/>
            <person name="Kjaerbolling I."/>
            <person name="Vesth T."/>
            <person name="Frisvad J.C."/>
            <person name="Nybo J.L."/>
            <person name="Theobald S."/>
            <person name="Kildgaard S."/>
            <person name="Isbrandt T."/>
            <person name="Kuo A."/>
            <person name="Sato A."/>
            <person name="Lyhne E.K."/>
            <person name="Kogle M.E."/>
            <person name="Wiebenga A."/>
            <person name="Kun R.S."/>
            <person name="Lubbers R.J."/>
            <person name="Makela M.R."/>
            <person name="Barry K."/>
            <person name="Chovatia M."/>
            <person name="Clum A."/>
            <person name="Daum C."/>
            <person name="Haridas S."/>
            <person name="He G."/>
            <person name="LaButti K."/>
            <person name="Lipzen A."/>
            <person name="Mondo S."/>
            <person name="Riley R."/>
            <person name="Salamov A."/>
            <person name="Simmons B.A."/>
            <person name="Magnuson J.K."/>
            <person name="Henrissat B."/>
            <person name="Mortensen U.H."/>
            <person name="Larsen T.O."/>
            <person name="Devries R.P."/>
            <person name="Grigoriev I.V."/>
            <person name="Machida M."/>
            <person name="Baker S.E."/>
            <person name="Andersen M.R."/>
        </authorList>
    </citation>
    <scope>NUCLEOTIDE SEQUENCE [LARGE SCALE GENOMIC DNA]</scope>
    <source>
        <strain evidence="12">CBS 130015</strain>
    </source>
</reference>
<feature type="chain" id="PRO_5025010578" evidence="10">
    <location>
        <begin position="24"/>
        <end position="508"/>
    </location>
</feature>
<evidence type="ECO:0000256" key="9">
    <source>
        <dbReference type="RuleBase" id="RU000461"/>
    </source>
</evidence>
<dbReference type="SUPFAM" id="SSF48264">
    <property type="entry name" value="Cytochrome P450"/>
    <property type="match status" value="1"/>
</dbReference>
<dbReference type="InterPro" id="IPR001128">
    <property type="entry name" value="Cyt_P450"/>
</dbReference>
<evidence type="ECO:0000256" key="10">
    <source>
        <dbReference type="SAM" id="SignalP"/>
    </source>
</evidence>
<evidence type="ECO:0000256" key="4">
    <source>
        <dbReference type="ARBA" id="ARBA00022723"/>
    </source>
</evidence>
<dbReference type="GO" id="GO:0020037">
    <property type="term" value="F:heme binding"/>
    <property type="evidence" value="ECO:0007669"/>
    <property type="project" value="InterPro"/>
</dbReference>
<dbReference type="GO" id="GO:0016705">
    <property type="term" value="F:oxidoreductase activity, acting on paired donors, with incorporation or reduction of molecular oxygen"/>
    <property type="evidence" value="ECO:0007669"/>
    <property type="project" value="InterPro"/>
</dbReference>
<evidence type="ECO:0000256" key="6">
    <source>
        <dbReference type="ARBA" id="ARBA00023004"/>
    </source>
</evidence>
<dbReference type="Pfam" id="PF00067">
    <property type="entry name" value="p450"/>
    <property type="match status" value="1"/>
</dbReference>
<evidence type="ECO:0000256" key="2">
    <source>
        <dbReference type="ARBA" id="ARBA00010617"/>
    </source>
</evidence>
<dbReference type="GO" id="GO:0004497">
    <property type="term" value="F:monooxygenase activity"/>
    <property type="evidence" value="ECO:0007669"/>
    <property type="project" value="UniProtKB-KW"/>
</dbReference>
<evidence type="ECO:0000256" key="5">
    <source>
        <dbReference type="ARBA" id="ARBA00023002"/>
    </source>
</evidence>
<dbReference type="PRINTS" id="PR00463">
    <property type="entry name" value="EP450I"/>
</dbReference>
<dbReference type="Proteomes" id="UP000325433">
    <property type="component" value="Unassembled WGS sequence"/>
</dbReference>
<dbReference type="PANTHER" id="PTHR46300:SF1">
    <property type="entry name" value="P450, PUTATIVE (EUROFUNG)-RELATED"/>
    <property type="match status" value="1"/>
</dbReference>
<dbReference type="PROSITE" id="PS00086">
    <property type="entry name" value="CYTOCHROME_P450"/>
    <property type="match status" value="1"/>
</dbReference>
<keyword evidence="10" id="KW-0732">Signal</keyword>
<evidence type="ECO:0000313" key="12">
    <source>
        <dbReference type="Proteomes" id="UP000325433"/>
    </source>
</evidence>
<evidence type="ECO:0000256" key="8">
    <source>
        <dbReference type="PIRSR" id="PIRSR602401-1"/>
    </source>
</evidence>
<keyword evidence="7 9" id="KW-0503">Monooxygenase</keyword>
<dbReference type="InterPro" id="IPR050364">
    <property type="entry name" value="Cytochrome_P450_fung"/>
</dbReference>
<feature type="signal peptide" evidence="10">
    <location>
        <begin position="1"/>
        <end position="23"/>
    </location>
</feature>
<dbReference type="InterPro" id="IPR002401">
    <property type="entry name" value="Cyt_P450_E_grp-I"/>
</dbReference>
<evidence type="ECO:0000313" key="11">
    <source>
        <dbReference type="EMBL" id="KAE8307936.1"/>
    </source>
</evidence>
<evidence type="ECO:0000256" key="7">
    <source>
        <dbReference type="ARBA" id="ARBA00023033"/>
    </source>
</evidence>
<protein>
    <submittedName>
        <fullName evidence="11">Cytochrome P450</fullName>
    </submittedName>
</protein>
<keyword evidence="12" id="KW-1185">Reference proteome</keyword>
<name>A0A5N6VIE9_9EURO</name>